<dbReference type="SFLD" id="SFLDS00029">
    <property type="entry name" value="Radical_SAM"/>
    <property type="match status" value="1"/>
</dbReference>
<organism evidence="5 6">
    <name type="scientific">Melghiribacillus thermohalophilus</name>
    <dbReference type="NCBI Taxonomy" id="1324956"/>
    <lineage>
        <taxon>Bacteria</taxon>
        <taxon>Bacillati</taxon>
        <taxon>Bacillota</taxon>
        <taxon>Bacilli</taxon>
        <taxon>Bacillales</taxon>
        <taxon>Bacillaceae</taxon>
        <taxon>Melghiribacillus</taxon>
    </lineage>
</organism>
<dbReference type="CDD" id="cd01335">
    <property type="entry name" value="Radical_SAM"/>
    <property type="match status" value="1"/>
</dbReference>
<accession>A0A4R3MQ98</accession>
<comment type="caution">
    <text evidence="5">The sequence shown here is derived from an EMBL/GenBank/DDBJ whole genome shotgun (WGS) entry which is preliminary data.</text>
</comment>
<keyword evidence="1" id="KW-0479">Metal-binding</keyword>
<proteinExistence type="predicted"/>
<dbReference type="RefSeq" id="WP_132372778.1">
    <property type="nucleotide sequence ID" value="NZ_SMAN01000024.1"/>
</dbReference>
<dbReference type="InterPro" id="IPR007197">
    <property type="entry name" value="rSAM"/>
</dbReference>
<dbReference type="InterPro" id="IPR058240">
    <property type="entry name" value="rSAM_sf"/>
</dbReference>
<evidence type="ECO:0000256" key="2">
    <source>
        <dbReference type="ARBA" id="ARBA00023004"/>
    </source>
</evidence>
<dbReference type="SFLD" id="SFLDG01084">
    <property type="entry name" value="Uncharacterised_Radical_SAM_Su"/>
    <property type="match status" value="1"/>
</dbReference>
<dbReference type="Gene3D" id="3.80.30.30">
    <property type="match status" value="1"/>
</dbReference>
<dbReference type="InterPro" id="IPR040086">
    <property type="entry name" value="MJ0683-like"/>
</dbReference>
<evidence type="ECO:0000256" key="3">
    <source>
        <dbReference type="ARBA" id="ARBA00023014"/>
    </source>
</evidence>
<dbReference type="EMBL" id="SMAN01000024">
    <property type="protein sequence ID" value="TCT18053.1"/>
    <property type="molecule type" value="Genomic_DNA"/>
</dbReference>
<name>A0A4R3MQ98_9BACI</name>
<dbReference type="PANTHER" id="PTHR43432">
    <property type="entry name" value="SLR0285 PROTEIN"/>
    <property type="match status" value="1"/>
</dbReference>
<dbReference type="OrthoDB" id="9785699at2"/>
<dbReference type="GO" id="GO:0046872">
    <property type="term" value="F:metal ion binding"/>
    <property type="evidence" value="ECO:0007669"/>
    <property type="project" value="UniProtKB-KW"/>
</dbReference>
<evidence type="ECO:0000313" key="6">
    <source>
        <dbReference type="Proteomes" id="UP000294650"/>
    </source>
</evidence>
<keyword evidence="2" id="KW-0408">Iron</keyword>
<dbReference type="GO" id="GO:0003824">
    <property type="term" value="F:catalytic activity"/>
    <property type="evidence" value="ECO:0007669"/>
    <property type="project" value="InterPro"/>
</dbReference>
<sequence length="289" mass="32929">MNIAGKQARSILTKASGYLTGYTYSLNPYTGCSYGCSYCYVRQMPVNRFRKEEWGAWVDIKENAAELYVKEMRRARKKHNIITIFMSSSTDPYQPVEVQERITRSILKSMVEIPPDFLLLQTRSPLVTRDMDILQALKDRLLVSITVETDREDIRKQFTPKAPPIAGRLRTLAELKEVGIPAQAAVSPVLPCSREFAGKLHSVVDRVTIDDYFMGDGSGGKRTSNLGVYDLYKKIGLEDWFHPEAYKKVLDQFKEYFHEDQIYISQEGFLPPVSDGIGSKTKGTFDQKE</sequence>
<evidence type="ECO:0000256" key="1">
    <source>
        <dbReference type="ARBA" id="ARBA00022723"/>
    </source>
</evidence>
<dbReference type="AlphaFoldDB" id="A0A4R3MQ98"/>
<protein>
    <submittedName>
        <fullName evidence="5">Radical SAM family protein</fullName>
    </submittedName>
</protein>
<keyword evidence="3" id="KW-0411">Iron-sulfur</keyword>
<dbReference type="SUPFAM" id="SSF102114">
    <property type="entry name" value="Radical SAM enzymes"/>
    <property type="match status" value="1"/>
</dbReference>
<gene>
    <name evidence="5" type="ORF">EDD68_1245</name>
</gene>
<evidence type="ECO:0000313" key="5">
    <source>
        <dbReference type="EMBL" id="TCT18053.1"/>
    </source>
</evidence>
<reference evidence="5 6" key="1">
    <citation type="submission" date="2019-03" db="EMBL/GenBank/DDBJ databases">
        <title>Genomic Encyclopedia of Type Strains, Phase IV (KMG-IV): sequencing the most valuable type-strain genomes for metagenomic binning, comparative biology and taxonomic classification.</title>
        <authorList>
            <person name="Goeker M."/>
        </authorList>
    </citation>
    <scope>NUCLEOTIDE SEQUENCE [LARGE SCALE GENOMIC DNA]</scope>
    <source>
        <strain evidence="5 6">DSM 25894</strain>
    </source>
</reference>
<evidence type="ECO:0000259" key="4">
    <source>
        <dbReference type="PROSITE" id="PS51918"/>
    </source>
</evidence>
<keyword evidence="6" id="KW-1185">Reference proteome</keyword>
<dbReference type="Pfam" id="PF04055">
    <property type="entry name" value="Radical_SAM"/>
    <property type="match status" value="1"/>
</dbReference>
<dbReference type="Proteomes" id="UP000294650">
    <property type="component" value="Unassembled WGS sequence"/>
</dbReference>
<dbReference type="PROSITE" id="PS51918">
    <property type="entry name" value="RADICAL_SAM"/>
    <property type="match status" value="1"/>
</dbReference>
<dbReference type="PANTHER" id="PTHR43432:SF3">
    <property type="entry name" value="SLR0285 PROTEIN"/>
    <property type="match status" value="1"/>
</dbReference>
<dbReference type="GO" id="GO:0051536">
    <property type="term" value="F:iron-sulfur cluster binding"/>
    <property type="evidence" value="ECO:0007669"/>
    <property type="project" value="UniProtKB-KW"/>
</dbReference>
<feature type="domain" description="Radical SAM core" evidence="4">
    <location>
        <begin position="18"/>
        <end position="267"/>
    </location>
</feature>